<dbReference type="EMBL" id="JBEXAC010000002">
    <property type="protein sequence ID" value="MET7000430.1"/>
    <property type="molecule type" value="Genomic_DNA"/>
</dbReference>
<evidence type="ECO:0000256" key="1">
    <source>
        <dbReference type="ARBA" id="ARBA00004442"/>
    </source>
</evidence>
<sequence length="502" mass="54841">MKLTIKNIPAAAGVMLLAISLWSCTKGFLDVKPKGKVIAGNIADYNNMLEDVLFNRLTGNGFFLNAQHIAGDDVAGLEPYFSNPSTFSAPANRGQNLFAWADNVYRPDEDCNEIAGLYNRLYSINKIFHEVMDASGGTLQQKEQYQAEARTQRGFAYFMLINYFGKPYNAATAATDPGVPIVLQSDFTQTSFVRASVQEVYDQIIDDLTSAIPKLPLVQTDANRFTRAGATALLGKVYLFMGNATRADALLDDAITQLPAAFTVSGKVGLIDYNTAKVNNPITGYIFTTPDMVPTPAQGHGYPETLVAQSVAITWMGASSALVISPETYALYGPNDQRLKLYSNTYSPIYPGPAPALPAGLYRSRAGFIGNSIGIQLPDLYLLSAEAKARTGDITGATKHLLTLRNHRMPAADAAAGIPADQPGLIRFIIEERRREFATMGFRWFDMRRLSTDPLFADAQYKHTVYGADGNITATYTLKPTRFVLKFSEKLLSQSPGLTDNP</sequence>
<dbReference type="Pfam" id="PF14322">
    <property type="entry name" value="SusD-like_3"/>
    <property type="match status" value="1"/>
</dbReference>
<dbReference type="SUPFAM" id="SSF48452">
    <property type="entry name" value="TPR-like"/>
    <property type="match status" value="1"/>
</dbReference>
<keyword evidence="9" id="KW-1185">Reference proteome</keyword>
<proteinExistence type="inferred from homology"/>
<protein>
    <submittedName>
        <fullName evidence="8">RagB/SusD family nutrient uptake outer membrane protein</fullName>
    </submittedName>
</protein>
<keyword evidence="3" id="KW-0732">Signal</keyword>
<comment type="caution">
    <text evidence="8">The sequence shown here is derived from an EMBL/GenBank/DDBJ whole genome shotgun (WGS) entry which is preliminary data.</text>
</comment>
<dbReference type="InterPro" id="IPR012944">
    <property type="entry name" value="SusD_RagB_dom"/>
</dbReference>
<evidence type="ECO:0000313" key="9">
    <source>
        <dbReference type="Proteomes" id="UP001549749"/>
    </source>
</evidence>
<feature type="domain" description="RagB/SusD" evidence="6">
    <location>
        <begin position="377"/>
        <end position="471"/>
    </location>
</feature>
<evidence type="ECO:0000256" key="2">
    <source>
        <dbReference type="ARBA" id="ARBA00006275"/>
    </source>
</evidence>
<evidence type="ECO:0000256" key="3">
    <source>
        <dbReference type="ARBA" id="ARBA00022729"/>
    </source>
</evidence>
<evidence type="ECO:0000259" key="7">
    <source>
        <dbReference type="Pfam" id="PF14322"/>
    </source>
</evidence>
<accession>A0ABV2TDP7</accession>
<gene>
    <name evidence="8" type="ORF">ABR189_23765</name>
</gene>
<evidence type="ECO:0000313" key="8">
    <source>
        <dbReference type="EMBL" id="MET7000430.1"/>
    </source>
</evidence>
<evidence type="ECO:0000259" key="6">
    <source>
        <dbReference type="Pfam" id="PF07980"/>
    </source>
</evidence>
<dbReference type="InterPro" id="IPR011990">
    <property type="entry name" value="TPR-like_helical_dom_sf"/>
</dbReference>
<feature type="domain" description="SusD-like N-terminal" evidence="7">
    <location>
        <begin position="28"/>
        <end position="239"/>
    </location>
</feature>
<dbReference type="Proteomes" id="UP001549749">
    <property type="component" value="Unassembled WGS sequence"/>
</dbReference>
<name>A0ABV2TDP7_9BACT</name>
<organism evidence="8 9">
    <name type="scientific">Chitinophaga defluvii</name>
    <dbReference type="NCBI Taxonomy" id="3163343"/>
    <lineage>
        <taxon>Bacteria</taxon>
        <taxon>Pseudomonadati</taxon>
        <taxon>Bacteroidota</taxon>
        <taxon>Chitinophagia</taxon>
        <taxon>Chitinophagales</taxon>
        <taxon>Chitinophagaceae</taxon>
        <taxon>Chitinophaga</taxon>
    </lineage>
</organism>
<reference evidence="8 9" key="1">
    <citation type="submission" date="2024-06" db="EMBL/GenBank/DDBJ databases">
        <title>Chitinophaga defluvii sp. nov., isolated from municipal sewage.</title>
        <authorList>
            <person name="Zhang L."/>
        </authorList>
    </citation>
    <scope>NUCLEOTIDE SEQUENCE [LARGE SCALE GENOMIC DNA]</scope>
    <source>
        <strain evidence="8 9">H8</strain>
    </source>
</reference>
<dbReference type="Gene3D" id="1.25.40.390">
    <property type="match status" value="1"/>
</dbReference>
<evidence type="ECO:0000256" key="4">
    <source>
        <dbReference type="ARBA" id="ARBA00023136"/>
    </source>
</evidence>
<dbReference type="RefSeq" id="WP_354662989.1">
    <property type="nucleotide sequence ID" value="NZ_JBEXAC010000002.1"/>
</dbReference>
<comment type="subcellular location">
    <subcellularLocation>
        <location evidence="1">Cell outer membrane</location>
    </subcellularLocation>
</comment>
<keyword evidence="4" id="KW-0472">Membrane</keyword>
<dbReference type="Pfam" id="PF07980">
    <property type="entry name" value="SusD_RagB"/>
    <property type="match status" value="1"/>
</dbReference>
<dbReference type="InterPro" id="IPR033985">
    <property type="entry name" value="SusD-like_N"/>
</dbReference>
<comment type="similarity">
    <text evidence="2">Belongs to the SusD family.</text>
</comment>
<keyword evidence="5" id="KW-0998">Cell outer membrane</keyword>
<evidence type="ECO:0000256" key="5">
    <source>
        <dbReference type="ARBA" id="ARBA00023237"/>
    </source>
</evidence>